<dbReference type="GO" id="GO:0006526">
    <property type="term" value="P:L-arginine biosynthetic process"/>
    <property type="evidence" value="ECO:0007669"/>
    <property type="project" value="UniProtKB-UniPathway"/>
</dbReference>
<dbReference type="HAMAP" id="MF_00005">
    <property type="entry name" value="Arg_succ_synth_type1"/>
    <property type="match status" value="1"/>
</dbReference>
<accession>A0A8H7UB44</accession>
<name>A0A8H7UB44_MORIS</name>
<comment type="pathway">
    <text evidence="1">Amino-acid biosynthesis; L-arginine biosynthesis; L-arginine from L-ornithine and carbamoyl phosphate: step 2/3.</text>
</comment>
<gene>
    <name evidence="14" type="ORF">INT43_005609</name>
</gene>
<keyword evidence="15" id="KW-1185">Reference proteome</keyword>
<reference evidence="14" key="1">
    <citation type="submission" date="2020-12" db="EMBL/GenBank/DDBJ databases">
        <title>Metabolic potential, ecology and presence of endohyphal bacteria is reflected in genomic diversity of Mucoromycotina.</title>
        <authorList>
            <person name="Muszewska A."/>
            <person name="Okrasinska A."/>
            <person name="Steczkiewicz K."/>
            <person name="Drgas O."/>
            <person name="Orlowska M."/>
            <person name="Perlinska-Lenart U."/>
            <person name="Aleksandrzak-Piekarczyk T."/>
            <person name="Szatraj K."/>
            <person name="Zielenkiewicz U."/>
            <person name="Pilsyk S."/>
            <person name="Malc E."/>
            <person name="Mieczkowski P."/>
            <person name="Kruszewska J.S."/>
            <person name="Biernat P."/>
            <person name="Pawlowska J."/>
        </authorList>
    </citation>
    <scope>NUCLEOTIDE SEQUENCE</scope>
    <source>
        <strain evidence="14">WA0000067209</strain>
    </source>
</reference>
<proteinExistence type="inferred from homology"/>
<keyword evidence="9" id="KW-0067">ATP-binding</keyword>
<dbReference type="InterPro" id="IPR048268">
    <property type="entry name" value="Arginosuc_syn_C"/>
</dbReference>
<feature type="domain" description="Arginosuccinate synthase-like N-terminal" evidence="12">
    <location>
        <begin position="8"/>
        <end position="193"/>
    </location>
</feature>
<dbReference type="PANTHER" id="PTHR11587:SF2">
    <property type="entry name" value="ARGININOSUCCINATE SYNTHASE"/>
    <property type="match status" value="1"/>
</dbReference>
<keyword evidence="5" id="KW-0055">Arginine biosynthesis</keyword>
<dbReference type="PROSITE" id="PS00564">
    <property type="entry name" value="ARGININOSUCCIN_SYN_1"/>
    <property type="match status" value="1"/>
</dbReference>
<evidence type="ECO:0000256" key="5">
    <source>
        <dbReference type="ARBA" id="ARBA00022571"/>
    </source>
</evidence>
<evidence type="ECO:0000256" key="6">
    <source>
        <dbReference type="ARBA" id="ARBA00022598"/>
    </source>
</evidence>
<dbReference type="SUPFAM" id="SSF69864">
    <property type="entry name" value="Argininosuccinate synthetase, C-terminal domain"/>
    <property type="match status" value="1"/>
</dbReference>
<dbReference type="Pfam" id="PF20979">
    <property type="entry name" value="Arginosuc_syn_C"/>
    <property type="match status" value="1"/>
</dbReference>
<dbReference type="Gene3D" id="1.20.5.470">
    <property type="entry name" value="Single helix bin"/>
    <property type="match status" value="1"/>
</dbReference>
<comment type="subunit">
    <text evidence="2">Homotetramer.</text>
</comment>
<dbReference type="Pfam" id="PF00764">
    <property type="entry name" value="Arginosuc_synth"/>
    <property type="match status" value="1"/>
</dbReference>
<dbReference type="AlphaFoldDB" id="A0A8H7UB44"/>
<dbReference type="FunFam" id="3.90.1260.10:FF:000003">
    <property type="entry name" value="Argininosuccinate synthase"/>
    <property type="match status" value="1"/>
</dbReference>
<dbReference type="PANTHER" id="PTHR11587">
    <property type="entry name" value="ARGININOSUCCINATE SYNTHASE"/>
    <property type="match status" value="1"/>
</dbReference>
<dbReference type="UniPathway" id="UPA00068">
    <property type="reaction ID" value="UER00113"/>
</dbReference>
<evidence type="ECO:0000256" key="2">
    <source>
        <dbReference type="ARBA" id="ARBA00011881"/>
    </source>
</evidence>
<dbReference type="Gene3D" id="3.90.1260.10">
    <property type="entry name" value="Argininosuccinate synthetase, chain A, domain 2"/>
    <property type="match status" value="1"/>
</dbReference>
<comment type="similarity">
    <text evidence="11">Belongs to the argininosuccinate synthase family. Type 1 subfamily.</text>
</comment>
<keyword evidence="7" id="KW-0028">Amino-acid biosynthesis</keyword>
<dbReference type="InterPro" id="IPR024074">
    <property type="entry name" value="AS_cat/multimer_dom_body"/>
</dbReference>
<dbReference type="GO" id="GO:0005737">
    <property type="term" value="C:cytoplasm"/>
    <property type="evidence" value="ECO:0007669"/>
    <property type="project" value="TreeGrafter"/>
</dbReference>
<evidence type="ECO:0000256" key="4">
    <source>
        <dbReference type="ARBA" id="ARBA00014810"/>
    </source>
</evidence>
<keyword evidence="6" id="KW-0436">Ligase</keyword>
<dbReference type="GO" id="GO:0000053">
    <property type="term" value="P:argininosuccinate metabolic process"/>
    <property type="evidence" value="ECO:0007669"/>
    <property type="project" value="TreeGrafter"/>
</dbReference>
<dbReference type="InterPro" id="IPR048267">
    <property type="entry name" value="Arginosuc_syn_N"/>
</dbReference>
<protein>
    <recommendedName>
        <fullName evidence="4">Argininosuccinate synthase</fullName>
        <ecNumber evidence="3">6.3.4.5</ecNumber>
    </recommendedName>
    <alternativeName>
        <fullName evidence="10">Citrulline--aspartate ligase</fullName>
    </alternativeName>
</protein>
<organism evidence="14 15">
    <name type="scientific">Mortierella isabellina</name>
    <name type="common">Filamentous fungus</name>
    <name type="synonym">Umbelopsis isabellina</name>
    <dbReference type="NCBI Taxonomy" id="91625"/>
    <lineage>
        <taxon>Eukaryota</taxon>
        <taxon>Fungi</taxon>
        <taxon>Fungi incertae sedis</taxon>
        <taxon>Mucoromycota</taxon>
        <taxon>Mucoromycotina</taxon>
        <taxon>Umbelopsidomycetes</taxon>
        <taxon>Umbelopsidales</taxon>
        <taxon>Umbelopsidaceae</taxon>
        <taxon>Umbelopsis</taxon>
    </lineage>
</organism>
<evidence type="ECO:0000256" key="11">
    <source>
        <dbReference type="ARBA" id="ARBA00060987"/>
    </source>
</evidence>
<comment type="caution">
    <text evidence="14">The sequence shown here is derived from an EMBL/GenBank/DDBJ whole genome shotgun (WGS) entry which is preliminary data.</text>
</comment>
<dbReference type="GO" id="GO:0000050">
    <property type="term" value="P:urea cycle"/>
    <property type="evidence" value="ECO:0007669"/>
    <property type="project" value="TreeGrafter"/>
</dbReference>
<feature type="domain" description="Arginosuccinate synthase C-terminal" evidence="13">
    <location>
        <begin position="202"/>
        <end position="428"/>
    </location>
</feature>
<dbReference type="Proteomes" id="UP000654370">
    <property type="component" value="Unassembled WGS sequence"/>
</dbReference>
<evidence type="ECO:0000256" key="7">
    <source>
        <dbReference type="ARBA" id="ARBA00022605"/>
    </source>
</evidence>
<dbReference type="FunFam" id="3.40.50.620:FF:000019">
    <property type="entry name" value="Argininosuccinate synthase"/>
    <property type="match status" value="1"/>
</dbReference>
<evidence type="ECO:0000256" key="3">
    <source>
        <dbReference type="ARBA" id="ARBA00012286"/>
    </source>
</evidence>
<evidence type="ECO:0000256" key="8">
    <source>
        <dbReference type="ARBA" id="ARBA00022741"/>
    </source>
</evidence>
<sequence>MAAATKGKVLLAYSGGLDTSCILVWLIEQGYEVLAYMADVGQEEDFEAAREKALKIGATKVFIEDLKKEFVEELIFPSIQANAVYETNYLLGTSLARPVIARKHIEIADREGCQFVSHGCTGKGNDQVRFELAFYALKHDIKVIAPWRIPGKLSNVARNLVLPFVNTDFSLEFFDRFQGRRDLLAYAAEKDIPVVQTAAKPWSTDENLFHISYEAGILEDPNTTPPKDMWKLTVDPEDAPNTPERITITFEKGIPVKVVNHNDNTTVTEAVELFTYLNTVARRNGIGRIDIVESRFIGVKSRGCYETPGGTILRAAHIDLEGLTLDGQLRALRDQNITFPFGRILYNGQYFSPEREFLTHSLAFTQRNVNGDVKLKLYKGNTIVEGRVARGDGAKLYDEKESSMDEHGGYNPADADGFIKIHSIRLNKWTPADQ</sequence>
<dbReference type="EC" id="6.3.4.5" evidence="3"/>
<dbReference type="PROSITE" id="PS00565">
    <property type="entry name" value="ARGININOSUCCIN_SYN_2"/>
    <property type="match status" value="1"/>
</dbReference>
<dbReference type="InterPro" id="IPR014729">
    <property type="entry name" value="Rossmann-like_a/b/a_fold"/>
</dbReference>
<dbReference type="EMBL" id="JAEPQZ010000010">
    <property type="protein sequence ID" value="KAG2176375.1"/>
    <property type="molecule type" value="Genomic_DNA"/>
</dbReference>
<evidence type="ECO:0000256" key="1">
    <source>
        <dbReference type="ARBA" id="ARBA00004967"/>
    </source>
</evidence>
<dbReference type="InterPro" id="IPR001518">
    <property type="entry name" value="Arginosuc_synth"/>
</dbReference>
<evidence type="ECO:0000256" key="10">
    <source>
        <dbReference type="ARBA" id="ARBA00029916"/>
    </source>
</evidence>
<evidence type="ECO:0000313" key="15">
    <source>
        <dbReference type="Proteomes" id="UP000654370"/>
    </source>
</evidence>
<dbReference type="Gene3D" id="3.40.50.620">
    <property type="entry name" value="HUPs"/>
    <property type="match status" value="1"/>
</dbReference>
<dbReference type="InterPro" id="IPR023434">
    <property type="entry name" value="Arginosuc_synth_type_1_subfam"/>
</dbReference>
<dbReference type="GO" id="GO:0005524">
    <property type="term" value="F:ATP binding"/>
    <property type="evidence" value="ECO:0007669"/>
    <property type="project" value="UniProtKB-KW"/>
</dbReference>
<dbReference type="OrthoDB" id="1688907at2759"/>
<keyword evidence="8" id="KW-0547">Nucleotide-binding</keyword>
<dbReference type="SUPFAM" id="SSF52402">
    <property type="entry name" value="Adenine nucleotide alpha hydrolases-like"/>
    <property type="match status" value="1"/>
</dbReference>
<evidence type="ECO:0000259" key="12">
    <source>
        <dbReference type="Pfam" id="PF00764"/>
    </source>
</evidence>
<dbReference type="CDD" id="cd01999">
    <property type="entry name" value="ASS"/>
    <property type="match status" value="1"/>
</dbReference>
<evidence type="ECO:0000259" key="13">
    <source>
        <dbReference type="Pfam" id="PF20979"/>
    </source>
</evidence>
<evidence type="ECO:0000313" key="14">
    <source>
        <dbReference type="EMBL" id="KAG2176375.1"/>
    </source>
</evidence>
<dbReference type="InterPro" id="IPR018223">
    <property type="entry name" value="Arginosuc_synth_CS"/>
</dbReference>
<dbReference type="GO" id="GO:0004055">
    <property type="term" value="F:argininosuccinate synthase activity"/>
    <property type="evidence" value="ECO:0007669"/>
    <property type="project" value="UniProtKB-EC"/>
</dbReference>
<evidence type="ECO:0000256" key="9">
    <source>
        <dbReference type="ARBA" id="ARBA00022840"/>
    </source>
</evidence>
<dbReference type="NCBIfam" id="TIGR00032">
    <property type="entry name" value="argG"/>
    <property type="match status" value="1"/>
</dbReference>